<dbReference type="RefSeq" id="WP_036581239.1">
    <property type="nucleotide sequence ID" value="NZ_KK082149.1"/>
</dbReference>
<dbReference type="InterPro" id="IPR004474">
    <property type="entry name" value="LytR_CpsA_psr"/>
</dbReference>
<evidence type="ECO:0000256" key="1">
    <source>
        <dbReference type="ARBA" id="ARBA00006068"/>
    </source>
</evidence>
<evidence type="ECO:0000313" key="5">
    <source>
        <dbReference type="EMBL" id="EXX92369.1"/>
    </source>
</evidence>
<comment type="caution">
    <text evidence="5">The sequence shown here is derived from an EMBL/GenBank/DDBJ whole genome shotgun (WGS) entry which is preliminary data.</text>
</comment>
<dbReference type="EMBL" id="JFHU01000008">
    <property type="protein sequence ID" value="EXX92369.1"/>
    <property type="molecule type" value="Genomic_DNA"/>
</dbReference>
<dbReference type="InterPro" id="IPR050922">
    <property type="entry name" value="LytR/CpsA/Psr_CW_biosynth"/>
</dbReference>
<reference evidence="5 6" key="1">
    <citation type="submission" date="2014-02" db="EMBL/GenBank/DDBJ databases">
        <title>Genome sequence of Paenibacillus darwinianus reveals adaptive mechanisms for survival in Antarctic soils.</title>
        <authorList>
            <person name="Dsouza M."/>
            <person name="Taylor M.W."/>
            <person name="Turner S.J."/>
            <person name="Aislabie J."/>
        </authorList>
    </citation>
    <scope>NUCLEOTIDE SEQUENCE [LARGE SCALE GENOMIC DNA]</scope>
    <source>
        <strain evidence="5 6">CE1</strain>
    </source>
</reference>
<proteinExistence type="inferred from homology"/>
<feature type="transmembrane region" description="Helical" evidence="3">
    <location>
        <begin position="31"/>
        <end position="52"/>
    </location>
</feature>
<name>A0A9W5S499_9BACL</name>
<evidence type="ECO:0000313" key="6">
    <source>
        <dbReference type="Proteomes" id="UP000053750"/>
    </source>
</evidence>
<keyword evidence="3" id="KW-1133">Transmembrane helix</keyword>
<dbReference type="Gene3D" id="3.40.630.190">
    <property type="entry name" value="LCP protein"/>
    <property type="match status" value="1"/>
</dbReference>
<keyword evidence="3" id="KW-0472">Membrane</keyword>
<dbReference type="OrthoDB" id="27330at2"/>
<comment type="similarity">
    <text evidence="1">Belongs to the LytR/CpsA/Psr (LCP) family.</text>
</comment>
<keyword evidence="3" id="KW-0812">Transmembrane</keyword>
<gene>
    <name evidence="5" type="ORF">BG53_14605</name>
</gene>
<feature type="region of interest" description="Disordered" evidence="2">
    <location>
        <begin position="1"/>
        <end position="21"/>
    </location>
</feature>
<organism evidence="5 6">
    <name type="scientific">Paenibacillus darwinianus</name>
    <dbReference type="NCBI Taxonomy" id="1380763"/>
    <lineage>
        <taxon>Bacteria</taxon>
        <taxon>Bacillati</taxon>
        <taxon>Bacillota</taxon>
        <taxon>Bacilli</taxon>
        <taxon>Bacillales</taxon>
        <taxon>Paenibacillaceae</taxon>
        <taxon>Paenibacillus</taxon>
    </lineage>
</organism>
<dbReference type="NCBIfam" id="TIGR00350">
    <property type="entry name" value="lytR_cpsA_psr"/>
    <property type="match status" value="1"/>
</dbReference>
<dbReference type="AlphaFoldDB" id="A0A9W5S499"/>
<protein>
    <submittedName>
        <fullName evidence="5">Transcriptional regulator</fullName>
    </submittedName>
</protein>
<evidence type="ECO:0000256" key="2">
    <source>
        <dbReference type="SAM" id="MobiDB-lite"/>
    </source>
</evidence>
<sequence>MNAGTNLPPRGGSRPAQTAPHNGRRFRWGRFFFILFFLILLAVGGFLTYLFFQTKGAIGEISMNNNNGEVTVVPKDQSVRVKPTAMLLLGLDHRNETRSMNTDVLMVAAFNPKTKSAVVVSIPRDTLIQLDGYSSRKANQYYNRFMIAAREQDGLTGIAAETEARNDVKEMFGRYFDIPVQYSTVINFKGFSDVVDALGGVEVNVDMDMRYRDMADGTDIDLKAGLQELNGNQALDFVRYRKSNDGTQESSDFERNQRQSQVLAALADKVKTLSVAAKLGSVIEAVGNNMTMDMPSKEIEALMSTYFGISKENIQFIPLEGTWRSPYVYVDEATLSEAKSALQAKLAE</sequence>
<dbReference type="Proteomes" id="UP000053750">
    <property type="component" value="Unassembled WGS sequence"/>
</dbReference>
<accession>A0A9W5S499</accession>
<keyword evidence="6" id="KW-1185">Reference proteome</keyword>
<evidence type="ECO:0000256" key="3">
    <source>
        <dbReference type="SAM" id="Phobius"/>
    </source>
</evidence>
<feature type="domain" description="Cell envelope-related transcriptional attenuator" evidence="4">
    <location>
        <begin position="101"/>
        <end position="271"/>
    </location>
</feature>
<dbReference type="Pfam" id="PF03816">
    <property type="entry name" value="LytR_cpsA_psr"/>
    <property type="match status" value="1"/>
</dbReference>
<dbReference type="PANTHER" id="PTHR33392:SF6">
    <property type="entry name" value="POLYISOPRENYL-TEICHOIC ACID--PEPTIDOGLYCAN TEICHOIC ACID TRANSFERASE TAGU"/>
    <property type="match status" value="1"/>
</dbReference>
<dbReference type="PANTHER" id="PTHR33392">
    <property type="entry name" value="POLYISOPRENYL-TEICHOIC ACID--PEPTIDOGLYCAN TEICHOIC ACID TRANSFERASE TAGU"/>
    <property type="match status" value="1"/>
</dbReference>
<evidence type="ECO:0000259" key="4">
    <source>
        <dbReference type="Pfam" id="PF03816"/>
    </source>
</evidence>